<evidence type="ECO:0000256" key="1">
    <source>
        <dbReference type="ARBA" id="ARBA00006313"/>
    </source>
</evidence>
<dbReference type="EMBL" id="CP013290">
    <property type="protein sequence ID" value="APH00123.1"/>
    <property type="molecule type" value="Genomic_DNA"/>
</dbReference>
<dbReference type="RefSeq" id="WP_072623303.1">
    <property type="nucleotide sequence ID" value="NZ_CP013290.1"/>
</dbReference>
<dbReference type="Gene3D" id="3.90.56.10">
    <property type="entry name" value="Monooxygenase component MmoB/DmpM"/>
    <property type="match status" value="1"/>
</dbReference>
<dbReference type="AlphaFoldDB" id="A0A1L3MCQ6"/>
<comment type="similarity">
    <text evidence="1">Belongs to the TmoD/XamoD family.</text>
</comment>
<dbReference type="KEGG" id="jte:ASJ30_00065"/>
<gene>
    <name evidence="2" type="ORF">ASJ30_00065</name>
</gene>
<keyword evidence="3" id="KW-1185">Reference proteome</keyword>
<protein>
    <submittedName>
        <fullName evidence="2">Monooxygenase</fullName>
    </submittedName>
</protein>
<keyword evidence="2" id="KW-0503">Monooxygenase</keyword>
<accession>A0A1L3MCQ6</accession>
<reference evidence="2 3" key="1">
    <citation type="submission" date="2015-11" db="EMBL/GenBank/DDBJ databases">
        <authorList>
            <person name="Zhang Y."/>
            <person name="Guo Z."/>
        </authorList>
    </citation>
    <scope>NUCLEOTIDE SEQUENCE [LARGE SCALE GENOMIC DNA]</scope>
    <source>
        <strain evidence="2 3">YFY001</strain>
    </source>
</reference>
<dbReference type="InterPro" id="IPR003454">
    <property type="entry name" value="MOase_MmoB_DmpM"/>
</dbReference>
<proteinExistence type="inferred from homology"/>
<evidence type="ECO:0000313" key="2">
    <source>
        <dbReference type="EMBL" id="APH00123.1"/>
    </source>
</evidence>
<evidence type="ECO:0000313" key="3">
    <source>
        <dbReference type="Proteomes" id="UP000182938"/>
    </source>
</evidence>
<dbReference type="SUPFAM" id="SSF56029">
    <property type="entry name" value="Monooxygenase (hydroxylase) regulatory protein"/>
    <property type="match status" value="1"/>
</dbReference>
<name>A0A1L3MCQ6_9MICO</name>
<dbReference type="InterPro" id="IPR036889">
    <property type="entry name" value="mOase_MmoB_DmpM_sf"/>
</dbReference>
<organism evidence="2 3">
    <name type="scientific">Janibacter indicus</name>
    <dbReference type="NCBI Taxonomy" id="857417"/>
    <lineage>
        <taxon>Bacteria</taxon>
        <taxon>Bacillati</taxon>
        <taxon>Actinomycetota</taxon>
        <taxon>Actinomycetes</taxon>
        <taxon>Micrococcales</taxon>
        <taxon>Intrasporangiaceae</taxon>
        <taxon>Janibacter</taxon>
    </lineage>
</organism>
<dbReference type="Pfam" id="PF02406">
    <property type="entry name" value="MmoB_DmpM"/>
    <property type="match status" value="1"/>
</dbReference>
<dbReference type="Proteomes" id="UP000182938">
    <property type="component" value="Chromosome"/>
</dbReference>
<keyword evidence="2" id="KW-0560">Oxidoreductase</keyword>
<sequence length="104" mass="11779">MQEQTTADDQQTKGVRDVGVVIQESENNRPVIEAIEADNPGCSVMHTPGLVRITAPGRIVVTQETVEEKLGREWETHEFQMAIVSYFGNIQEWDDDEIVIAWDH</sequence>
<dbReference type="GO" id="GO:0004497">
    <property type="term" value="F:monooxygenase activity"/>
    <property type="evidence" value="ECO:0007669"/>
    <property type="project" value="UniProtKB-KW"/>
</dbReference>